<dbReference type="RefSeq" id="WP_190880349.1">
    <property type="nucleotide sequence ID" value="NZ_JACJSK010000061.1"/>
</dbReference>
<name>A0ABR8EJV3_9CYAN</name>
<dbReference type="InterPro" id="IPR005368">
    <property type="entry name" value="UPF0175"/>
</dbReference>
<comment type="caution">
    <text evidence="1">The sequence shown here is derived from an EMBL/GenBank/DDBJ whole genome shotgun (WGS) entry which is preliminary data.</text>
</comment>
<dbReference type="Proteomes" id="UP000641954">
    <property type="component" value="Unassembled WGS sequence"/>
</dbReference>
<organism evidence="1 2">
    <name type="scientific">Planktothricoides raciborskii FACHB-1370</name>
    <dbReference type="NCBI Taxonomy" id="2949576"/>
    <lineage>
        <taxon>Bacteria</taxon>
        <taxon>Bacillati</taxon>
        <taxon>Cyanobacteriota</taxon>
        <taxon>Cyanophyceae</taxon>
        <taxon>Oscillatoriophycideae</taxon>
        <taxon>Oscillatoriales</taxon>
        <taxon>Oscillatoriaceae</taxon>
        <taxon>Planktothricoides</taxon>
    </lineage>
</organism>
<evidence type="ECO:0000313" key="2">
    <source>
        <dbReference type="Proteomes" id="UP000641954"/>
    </source>
</evidence>
<evidence type="ECO:0000313" key="1">
    <source>
        <dbReference type="EMBL" id="MBD2547181.1"/>
    </source>
</evidence>
<reference evidence="1 2" key="1">
    <citation type="journal article" date="2020" name="ISME J.">
        <title>Comparative genomics reveals insights into cyanobacterial evolution and habitat adaptation.</title>
        <authorList>
            <person name="Chen M.Y."/>
            <person name="Teng W.K."/>
            <person name="Zhao L."/>
            <person name="Hu C.X."/>
            <person name="Zhou Y.K."/>
            <person name="Han B.P."/>
            <person name="Song L.R."/>
            <person name="Shu W.S."/>
        </authorList>
    </citation>
    <scope>NUCLEOTIDE SEQUENCE [LARGE SCALE GENOMIC DNA]</scope>
    <source>
        <strain evidence="1 2">FACHB-1370</strain>
    </source>
</reference>
<sequence>MNIVIPDEIIQSAQISADDIKLEIAIVLYHQHKISMGQACRLASIPLIEFQRQLSRRGLCINYDIEDFQADLNTLREAENII</sequence>
<protein>
    <submittedName>
        <fullName evidence="1">UPF0175 family protein</fullName>
    </submittedName>
</protein>
<dbReference type="EMBL" id="JACJSK010000061">
    <property type="protein sequence ID" value="MBD2547181.1"/>
    <property type="molecule type" value="Genomic_DNA"/>
</dbReference>
<proteinExistence type="predicted"/>
<accession>A0ABR8EJV3</accession>
<gene>
    <name evidence="1" type="ORF">H6G72_25815</name>
</gene>
<dbReference type="Pfam" id="PF03683">
    <property type="entry name" value="UPF0175"/>
    <property type="match status" value="1"/>
</dbReference>
<keyword evidence="2" id="KW-1185">Reference proteome</keyword>